<proteinExistence type="predicted"/>
<name>A0A3D8RZ33_9EURO</name>
<keyword evidence="2" id="KW-1185">Reference proteome</keyword>
<protein>
    <submittedName>
        <fullName evidence="1">Uncharacterized protein</fullName>
    </submittedName>
</protein>
<evidence type="ECO:0000313" key="2">
    <source>
        <dbReference type="Proteomes" id="UP000256690"/>
    </source>
</evidence>
<organism evidence="1 2">
    <name type="scientific">Aspergillus mulundensis</name>
    <dbReference type="NCBI Taxonomy" id="1810919"/>
    <lineage>
        <taxon>Eukaryota</taxon>
        <taxon>Fungi</taxon>
        <taxon>Dikarya</taxon>
        <taxon>Ascomycota</taxon>
        <taxon>Pezizomycotina</taxon>
        <taxon>Eurotiomycetes</taxon>
        <taxon>Eurotiomycetidae</taxon>
        <taxon>Eurotiales</taxon>
        <taxon>Aspergillaceae</taxon>
        <taxon>Aspergillus</taxon>
        <taxon>Aspergillus subgen. Nidulantes</taxon>
    </lineage>
</organism>
<dbReference type="OrthoDB" id="4381397at2759"/>
<dbReference type="GeneID" id="38116517"/>
<gene>
    <name evidence="1" type="ORF">DSM5745_06147</name>
</gene>
<comment type="caution">
    <text evidence="1">The sequence shown here is derived from an EMBL/GenBank/DDBJ whole genome shotgun (WGS) entry which is preliminary data.</text>
</comment>
<accession>A0A3D8RZ33</accession>
<evidence type="ECO:0000313" key="1">
    <source>
        <dbReference type="EMBL" id="RDW79295.1"/>
    </source>
</evidence>
<sequence>MEYLFYDVFKDGKTLFNAPLWLLKEESNFAWDSTQRGETARFFPLATENGDQINGAVVHWKGIQLLKDAQDLRDKVPWVRNGFSSGRVVPIGNFVSVSKLFNRDGEFRGVRPVERLEPFNTDPCVTWYVVVAAKKPSEYDSAYGLQDALHCVCLWKGMVGSTPTPADITAQIANFEPRRYCGRDL</sequence>
<dbReference type="Proteomes" id="UP000256690">
    <property type="component" value="Unassembled WGS sequence"/>
</dbReference>
<dbReference type="RefSeq" id="XP_026603995.1">
    <property type="nucleotide sequence ID" value="XM_026748163.1"/>
</dbReference>
<dbReference type="AlphaFoldDB" id="A0A3D8RZ33"/>
<reference evidence="1 2" key="1">
    <citation type="journal article" date="2018" name="IMA Fungus">
        <title>IMA Genome-F 9: Draft genome sequence of Annulohypoxylon stygium, Aspergillus mulundensis, Berkeleyomyces basicola (syn. Thielaviopsis basicola), Ceratocystis smalleyi, two Cercospora beticola strains, Coleophoma cylindrospora, Fusarium fracticaudum, Phialophora cf. hyalina, and Morchella septimelata.</title>
        <authorList>
            <person name="Wingfield B.D."/>
            <person name="Bills G.F."/>
            <person name="Dong Y."/>
            <person name="Huang W."/>
            <person name="Nel W.J."/>
            <person name="Swalarsk-Parry B.S."/>
            <person name="Vaghefi N."/>
            <person name="Wilken P.M."/>
            <person name="An Z."/>
            <person name="de Beer Z.W."/>
            <person name="De Vos L."/>
            <person name="Chen L."/>
            <person name="Duong T.A."/>
            <person name="Gao Y."/>
            <person name="Hammerbacher A."/>
            <person name="Kikkert J.R."/>
            <person name="Li Y."/>
            <person name="Li H."/>
            <person name="Li K."/>
            <person name="Li Q."/>
            <person name="Liu X."/>
            <person name="Ma X."/>
            <person name="Naidoo K."/>
            <person name="Pethybridge S.J."/>
            <person name="Sun J."/>
            <person name="Steenkamp E.T."/>
            <person name="van der Nest M.A."/>
            <person name="van Wyk S."/>
            <person name="Wingfield M.J."/>
            <person name="Xiong C."/>
            <person name="Yue Q."/>
            <person name="Zhang X."/>
        </authorList>
    </citation>
    <scope>NUCLEOTIDE SEQUENCE [LARGE SCALE GENOMIC DNA]</scope>
    <source>
        <strain evidence="1 2">DSM 5745</strain>
    </source>
</reference>
<dbReference type="EMBL" id="PVWQ01000006">
    <property type="protein sequence ID" value="RDW79295.1"/>
    <property type="molecule type" value="Genomic_DNA"/>
</dbReference>